<protein>
    <submittedName>
        <fullName evidence="2">Methyltransferase domain protein</fullName>
    </submittedName>
</protein>
<evidence type="ECO:0000259" key="1">
    <source>
        <dbReference type="Pfam" id="PF13649"/>
    </source>
</evidence>
<keyword evidence="2" id="KW-0489">Methyltransferase</keyword>
<keyword evidence="3" id="KW-1185">Reference proteome</keyword>
<dbReference type="GO" id="GO:0032259">
    <property type="term" value="P:methylation"/>
    <property type="evidence" value="ECO:0007669"/>
    <property type="project" value="UniProtKB-KW"/>
</dbReference>
<comment type="caution">
    <text evidence="2">The sequence shown here is derived from an EMBL/GenBank/DDBJ whole genome shotgun (WGS) entry which is preliminary data.</text>
</comment>
<name>A0ABP2TAX2_9LEPT</name>
<dbReference type="Gene3D" id="3.40.50.150">
    <property type="entry name" value="Vaccinia Virus protein VP39"/>
    <property type="match status" value="1"/>
</dbReference>
<sequence>METEMIQSITNELLERYSKRFQRLGKDIKTLGWGTVEQQRYRFLQSINLVKDWEGKNVIDIGCGFGDFAKFLIELKIPFRSYLGVDINGDLLDEAKKMNVSPNMSFQKLNILSDPIDTIRDADIAVMFGLLNFNLKNKMDNFEYSKLFISKVFEIVRESLIFDFISTETVESYPKEDFIYYHDPVELLKYTLSLSSNVSLKHDYLPIPQKEGMIILSKDSLDS</sequence>
<evidence type="ECO:0000313" key="3">
    <source>
        <dbReference type="Proteomes" id="UP000012099"/>
    </source>
</evidence>
<dbReference type="EMBL" id="AHMH02000057">
    <property type="protein sequence ID" value="EMN01260.1"/>
    <property type="molecule type" value="Genomic_DNA"/>
</dbReference>
<accession>A0ABP2TAX2</accession>
<dbReference type="InterPro" id="IPR041698">
    <property type="entry name" value="Methyltransf_25"/>
</dbReference>
<gene>
    <name evidence="2" type="ORF">LEP1GSC035_1458</name>
</gene>
<dbReference type="SUPFAM" id="SSF53335">
    <property type="entry name" value="S-adenosyl-L-methionine-dependent methyltransferases"/>
    <property type="match status" value="1"/>
</dbReference>
<keyword evidence="2" id="KW-0808">Transferase</keyword>
<organism evidence="2 3">
    <name type="scientific">Leptospira noguchii str. 2007001578</name>
    <dbReference type="NCBI Taxonomy" id="1049974"/>
    <lineage>
        <taxon>Bacteria</taxon>
        <taxon>Pseudomonadati</taxon>
        <taxon>Spirochaetota</taxon>
        <taxon>Spirochaetia</taxon>
        <taxon>Leptospirales</taxon>
        <taxon>Leptospiraceae</taxon>
        <taxon>Leptospira</taxon>
    </lineage>
</organism>
<dbReference type="InterPro" id="IPR029063">
    <property type="entry name" value="SAM-dependent_MTases_sf"/>
</dbReference>
<evidence type="ECO:0000313" key="2">
    <source>
        <dbReference type="EMBL" id="EMN01260.1"/>
    </source>
</evidence>
<proteinExistence type="predicted"/>
<dbReference type="RefSeq" id="WP_004428899.1">
    <property type="nucleotide sequence ID" value="NZ_AHMH02000057.1"/>
</dbReference>
<dbReference type="CDD" id="cd02440">
    <property type="entry name" value="AdoMet_MTases"/>
    <property type="match status" value="1"/>
</dbReference>
<dbReference type="GO" id="GO:0008168">
    <property type="term" value="F:methyltransferase activity"/>
    <property type="evidence" value="ECO:0007669"/>
    <property type="project" value="UniProtKB-KW"/>
</dbReference>
<dbReference type="Proteomes" id="UP000012099">
    <property type="component" value="Unassembled WGS sequence"/>
</dbReference>
<dbReference type="Pfam" id="PF13649">
    <property type="entry name" value="Methyltransf_25"/>
    <property type="match status" value="1"/>
</dbReference>
<reference evidence="2 3" key="1">
    <citation type="submission" date="2013-01" db="EMBL/GenBank/DDBJ databases">
        <authorList>
            <person name="Harkins D.M."/>
            <person name="Durkin A.S."/>
            <person name="Brinkac L.M."/>
            <person name="Haft D.H."/>
            <person name="Selengut J.D."/>
            <person name="Sanka R."/>
            <person name="DePew J."/>
            <person name="Purushe J."/>
            <person name="Whelen A.C."/>
            <person name="Vinetz J.M."/>
            <person name="Sutton G.G."/>
            <person name="Nierman W.C."/>
            <person name="Fouts D.E."/>
        </authorList>
    </citation>
    <scope>NUCLEOTIDE SEQUENCE [LARGE SCALE GENOMIC DNA]</scope>
    <source>
        <strain evidence="2 3">2007001578</strain>
    </source>
</reference>
<feature type="domain" description="Methyltransferase" evidence="1">
    <location>
        <begin position="58"/>
        <end position="133"/>
    </location>
</feature>